<reference evidence="2 3" key="1">
    <citation type="submission" date="2016-02" db="EMBL/GenBank/DDBJ databases">
        <title>Paenibacillus sp. LPB0068, isolated from Crassostrea gigas.</title>
        <authorList>
            <person name="Shin S.-K."/>
            <person name="Yi H."/>
        </authorList>
    </citation>
    <scope>NUCLEOTIDE SEQUENCE [LARGE SCALE GENOMIC DNA]</scope>
    <source>
        <strain evidence="2 3">LPB0068</strain>
    </source>
</reference>
<dbReference type="KEGG" id="pcx:LPB68_08635"/>
<evidence type="ECO:0000313" key="3">
    <source>
        <dbReference type="Proteomes" id="UP000077134"/>
    </source>
</evidence>
<dbReference type="OrthoDB" id="2590940at2"/>
<name>A0A162N751_9BACL</name>
<keyword evidence="1" id="KW-0472">Membrane</keyword>
<dbReference type="Proteomes" id="UP000077134">
    <property type="component" value="Unassembled WGS sequence"/>
</dbReference>
<feature type="transmembrane region" description="Helical" evidence="1">
    <location>
        <begin position="59"/>
        <end position="77"/>
    </location>
</feature>
<keyword evidence="3" id="KW-1185">Reference proteome</keyword>
<evidence type="ECO:0000256" key="1">
    <source>
        <dbReference type="SAM" id="Phobius"/>
    </source>
</evidence>
<organism evidence="2 3">
    <name type="scientific">Paenibacillus crassostreae</name>
    <dbReference type="NCBI Taxonomy" id="1763538"/>
    <lineage>
        <taxon>Bacteria</taxon>
        <taxon>Bacillati</taxon>
        <taxon>Bacillota</taxon>
        <taxon>Bacilli</taxon>
        <taxon>Bacillales</taxon>
        <taxon>Paenibacillaceae</taxon>
        <taxon>Paenibacillus</taxon>
    </lineage>
</organism>
<sequence>MQIQSNQPIVTKNMDTTDEAISIETPMKALKKLYILFIPLGGITFAFGGPIAIAFGLVIGWAAAYITLQAISGIKLIKLNLRNYTLSHPVTDEQLYEQLLTTELHPDFKLEKGTWGVRFVFKNTTRHTIFIDHKKQSYSIVSKLTKKNLIKKRHNPGVTEYSYAFTAVPIIKQIIETAVVKHALSNESKENTTIS</sequence>
<keyword evidence="1" id="KW-1133">Transmembrane helix</keyword>
<dbReference type="EMBL" id="LSFN01000044">
    <property type="protein sequence ID" value="OAB71002.1"/>
    <property type="molecule type" value="Genomic_DNA"/>
</dbReference>
<gene>
    <name evidence="2" type="ORF">PNBC_20785</name>
</gene>
<keyword evidence="1" id="KW-0812">Transmembrane</keyword>
<dbReference type="AlphaFoldDB" id="A0A162N751"/>
<proteinExistence type="predicted"/>
<comment type="caution">
    <text evidence="2">The sequence shown here is derived from an EMBL/GenBank/DDBJ whole genome shotgun (WGS) entry which is preliminary data.</text>
</comment>
<evidence type="ECO:0000313" key="2">
    <source>
        <dbReference type="EMBL" id="OAB71002.1"/>
    </source>
</evidence>
<protein>
    <submittedName>
        <fullName evidence="2">Uncharacterized protein</fullName>
    </submittedName>
</protein>
<accession>A0A162N751</accession>
<feature type="transmembrane region" description="Helical" evidence="1">
    <location>
        <begin position="33"/>
        <end position="53"/>
    </location>
</feature>
<dbReference type="RefSeq" id="WP_068661347.1">
    <property type="nucleotide sequence ID" value="NZ_CP017770.1"/>
</dbReference>